<name>A0A269THF8_9BACT</name>
<reference evidence="2" key="1">
    <citation type="submission" date="2017-08" db="EMBL/GenBank/DDBJ databases">
        <authorList>
            <person name="Alvarez-Ponce D."/>
            <person name="Weitzman C.L."/>
            <person name="Tillett R.L."/>
            <person name="Sandmeier F.C."/>
            <person name="Tracy C.R."/>
        </authorList>
    </citation>
    <scope>NUCLEOTIDE SEQUENCE [LARGE SCALE GENOMIC DNA]</scope>
    <source>
        <strain evidence="2">723</strain>
    </source>
</reference>
<protein>
    <submittedName>
        <fullName evidence="1">Uncharacterized protein</fullName>
    </submittedName>
</protein>
<dbReference type="RefSeq" id="WP_095335211.1">
    <property type="nucleotide sequence ID" value="NZ_NQNY01000022.1"/>
</dbReference>
<organism evidence="1 2">
    <name type="scientific">Mycoplasmopsis agassizii</name>
    <dbReference type="NCBI Taxonomy" id="33922"/>
    <lineage>
        <taxon>Bacteria</taxon>
        <taxon>Bacillati</taxon>
        <taxon>Mycoplasmatota</taxon>
        <taxon>Mycoplasmoidales</taxon>
        <taxon>Metamycoplasmataceae</taxon>
        <taxon>Mycoplasmopsis</taxon>
    </lineage>
</organism>
<sequence>MKLETTKEIFETLIKKLPTEWDGKQAITYMKENNCRNWKQMEWIGFYFQFMCEKIIGENNYFQIPGKKYGSVQFDGFKEINFDFKAHSSINKFVPTNGY</sequence>
<comment type="caution">
    <text evidence="1">The sequence shown here is derived from an EMBL/GenBank/DDBJ whole genome shotgun (WGS) entry which is preliminary data.</text>
</comment>
<evidence type="ECO:0000313" key="2">
    <source>
        <dbReference type="Proteomes" id="UP000216943"/>
    </source>
</evidence>
<dbReference type="EMBL" id="NQNY01000022">
    <property type="protein sequence ID" value="PAK20892.1"/>
    <property type="molecule type" value="Genomic_DNA"/>
</dbReference>
<dbReference type="OrthoDB" id="5137864at2"/>
<proteinExistence type="predicted"/>
<evidence type="ECO:0000313" key="1">
    <source>
        <dbReference type="EMBL" id="PAK20892.1"/>
    </source>
</evidence>
<gene>
    <name evidence="1" type="ORF">CJJ23_04835</name>
</gene>
<dbReference type="Proteomes" id="UP000216943">
    <property type="component" value="Unassembled WGS sequence"/>
</dbReference>
<dbReference type="AlphaFoldDB" id="A0A269THF8"/>
<accession>A0A269THF8</accession>